<gene>
    <name evidence="2" type="ORF">EDC64_11682</name>
</gene>
<proteinExistence type="predicted"/>
<evidence type="ECO:0000313" key="2">
    <source>
        <dbReference type="EMBL" id="TCT01883.1"/>
    </source>
</evidence>
<dbReference type="Proteomes" id="UP000294664">
    <property type="component" value="Unassembled WGS sequence"/>
</dbReference>
<dbReference type="CDD" id="cd00085">
    <property type="entry name" value="HNHc"/>
    <property type="match status" value="1"/>
</dbReference>
<dbReference type="AlphaFoldDB" id="A0A4R3LN74"/>
<evidence type="ECO:0000259" key="1">
    <source>
        <dbReference type="Pfam" id="PF01844"/>
    </source>
</evidence>
<evidence type="ECO:0000313" key="3">
    <source>
        <dbReference type="Proteomes" id="UP000294664"/>
    </source>
</evidence>
<keyword evidence="3" id="KW-1185">Reference proteome</keyword>
<dbReference type="RefSeq" id="WP_132034812.1">
    <property type="nucleotide sequence ID" value="NZ_SMAI01000016.1"/>
</dbReference>
<dbReference type="GO" id="GO:0008270">
    <property type="term" value="F:zinc ion binding"/>
    <property type="evidence" value="ECO:0007669"/>
    <property type="project" value="InterPro"/>
</dbReference>
<dbReference type="InterPro" id="IPR002711">
    <property type="entry name" value="HNH"/>
</dbReference>
<name>A0A4R3LN74_9HYPH</name>
<dbReference type="Pfam" id="PF01844">
    <property type="entry name" value="HNH"/>
    <property type="match status" value="1"/>
</dbReference>
<dbReference type="EMBL" id="SMAI01000016">
    <property type="protein sequence ID" value="TCT01883.1"/>
    <property type="molecule type" value="Genomic_DNA"/>
</dbReference>
<dbReference type="OrthoDB" id="9802640at2"/>
<feature type="domain" description="HNH" evidence="1">
    <location>
        <begin position="271"/>
        <end position="307"/>
    </location>
</feature>
<dbReference type="GO" id="GO:0004519">
    <property type="term" value="F:endonuclease activity"/>
    <property type="evidence" value="ECO:0007669"/>
    <property type="project" value="InterPro"/>
</dbReference>
<sequence>MKIKDLPAPVTASKADWLAGTSWLGFTPADSDLATRNQCQSTIQRQYGAGYVIEYITEQFSEPNAGYQNDPIYLAEREAHGHLAGRLIAVHKLRATARPLETILGDEEYKRIQDMWAQDGKRYRWSVAFPIVESYAIKGRPKAKAVLGDIAYRRLYRHSSATLRALNDEERQLIADLEIEPLVAASAWIGIEDDFAAAARSQIDARTQKFINQDLGALEGMPEERRIRVRRRAAWKADQFIRERQSAGRLSCDACAFDPAMIFDPSRVKPRSLLEVHHNDPLAEGTRHTTTADFTLLCPTCHKVEHVRLRLRSLSTRATSLGAAHDGGSVPALSPDAG</sequence>
<organism evidence="2 3">
    <name type="scientific">Aquabacter spiritensis</name>
    <dbReference type="NCBI Taxonomy" id="933073"/>
    <lineage>
        <taxon>Bacteria</taxon>
        <taxon>Pseudomonadati</taxon>
        <taxon>Pseudomonadota</taxon>
        <taxon>Alphaproteobacteria</taxon>
        <taxon>Hyphomicrobiales</taxon>
        <taxon>Xanthobacteraceae</taxon>
        <taxon>Aquabacter</taxon>
    </lineage>
</organism>
<protein>
    <submittedName>
        <fullName evidence="2">5-methylcytosine-specific restriction protein A</fullName>
    </submittedName>
</protein>
<dbReference type="GO" id="GO:0003676">
    <property type="term" value="F:nucleic acid binding"/>
    <property type="evidence" value="ECO:0007669"/>
    <property type="project" value="InterPro"/>
</dbReference>
<reference evidence="2 3" key="1">
    <citation type="submission" date="2019-03" db="EMBL/GenBank/DDBJ databases">
        <title>Genomic Encyclopedia of Type Strains, Phase IV (KMG-IV): sequencing the most valuable type-strain genomes for metagenomic binning, comparative biology and taxonomic classification.</title>
        <authorList>
            <person name="Goeker M."/>
        </authorList>
    </citation>
    <scope>NUCLEOTIDE SEQUENCE [LARGE SCALE GENOMIC DNA]</scope>
    <source>
        <strain evidence="2 3">DSM 9035</strain>
    </source>
</reference>
<comment type="caution">
    <text evidence="2">The sequence shown here is derived from an EMBL/GenBank/DDBJ whole genome shotgun (WGS) entry which is preliminary data.</text>
</comment>
<accession>A0A4R3LN74</accession>
<dbReference type="InterPro" id="IPR003615">
    <property type="entry name" value="HNH_nuc"/>
</dbReference>